<evidence type="ECO:0000313" key="3">
    <source>
        <dbReference type="Proteomes" id="UP000075714"/>
    </source>
</evidence>
<feature type="region of interest" description="Disordered" evidence="1">
    <location>
        <begin position="242"/>
        <end position="288"/>
    </location>
</feature>
<dbReference type="InterPro" id="IPR051291">
    <property type="entry name" value="CIMAP"/>
</dbReference>
<evidence type="ECO:0000313" key="2">
    <source>
        <dbReference type="EMBL" id="KXZ45395.1"/>
    </source>
</evidence>
<dbReference type="EMBL" id="LSYV01000056">
    <property type="protein sequence ID" value="KXZ45395.1"/>
    <property type="molecule type" value="Genomic_DNA"/>
</dbReference>
<keyword evidence="3" id="KW-1185">Reference proteome</keyword>
<dbReference type="Pfam" id="PF07004">
    <property type="entry name" value="SHIPPO-rpt"/>
    <property type="match status" value="4"/>
</dbReference>
<feature type="compositionally biased region" description="Basic and acidic residues" evidence="1">
    <location>
        <begin position="325"/>
        <end position="334"/>
    </location>
</feature>
<dbReference type="AlphaFoldDB" id="A0A150G774"/>
<dbReference type="PANTHER" id="PTHR21580">
    <property type="entry name" value="SHIPPO-1-RELATED"/>
    <property type="match status" value="1"/>
</dbReference>
<dbReference type="STRING" id="33097.A0A150G774"/>
<evidence type="ECO:0000256" key="1">
    <source>
        <dbReference type="SAM" id="MobiDB-lite"/>
    </source>
</evidence>
<name>A0A150G774_GONPE</name>
<dbReference type="PANTHER" id="PTHR21580:SF28">
    <property type="entry name" value="BOREALIN N-TERMINAL DOMAIN-CONTAINING PROTEIN-RELATED"/>
    <property type="match status" value="1"/>
</dbReference>
<dbReference type="OrthoDB" id="527994at2759"/>
<dbReference type="Proteomes" id="UP000075714">
    <property type="component" value="Unassembled WGS sequence"/>
</dbReference>
<sequence length="600" mass="61201">MQAVGPGAYEVSRSIDTNPAPVPFHTSTERVLLPNNATSSITPGPGAYAATAGAPGSMGGPASPFVSGVPRLPIDATGRARKEVPGPGSYHADQNAWVKGGARYEVQMAPHAAASPAAARVLRLVPRQPTAPSVPGRGESYGYDEGPDGSLMLQSAPEASHSGVGRDTVGPGSYELGGQGPFVRPAGTAWSRSKTDRSPKFGSVAPGVGSYNVAESGPRKPGAGLLVTIGGVEVVFGGTTGTSSFVSKAPRPLQRLPETSPGPGDYNNLARPTAASAAPPGPAASLRNSSAVFGSTAARGAWEVDPTKARFAPTFWRNPGPGEYEDPRVARRGAEGSGAPASAPAGCAPFKSATARFVPVESPVPGPGEYHPDAVTSLEFDTFKRVSGSRPRGAFGRSTGRFPYQRGSSSPPRGGIPGVLAEGGEVASGSPGPAHYEPKLGGGGRAAGRAGMSVFASKSGRFRPVTAPAAVPDLTDYDGSAPLKGDPSRLGPGAYDPDKPTGRTRYKQAPSKVAPFGTESQRAKMELPSRTNPGPGRYRPPEPSAFKPVTMPPPKTGFSSQSDRFGGAGSFTPGPGAYNANAASVVRKSYNVTYSGTVYG</sequence>
<comment type="caution">
    <text evidence="2">The sequence shown here is derived from an EMBL/GenBank/DDBJ whole genome shotgun (WGS) entry which is preliminary data.</text>
</comment>
<feature type="region of interest" description="Disordered" evidence="1">
    <location>
        <begin position="1"/>
        <end position="21"/>
    </location>
</feature>
<accession>A0A150G774</accession>
<gene>
    <name evidence="2" type="ORF">GPECTOR_55g301</name>
</gene>
<protein>
    <recommendedName>
        <fullName evidence="4">Sperm-tail PG-rich repeat-containing protein 2</fullName>
    </recommendedName>
</protein>
<reference evidence="3" key="1">
    <citation type="journal article" date="2016" name="Nat. Commun.">
        <title>The Gonium pectorale genome demonstrates co-option of cell cycle regulation during the evolution of multicellularity.</title>
        <authorList>
            <person name="Hanschen E.R."/>
            <person name="Marriage T.N."/>
            <person name="Ferris P.J."/>
            <person name="Hamaji T."/>
            <person name="Toyoda A."/>
            <person name="Fujiyama A."/>
            <person name="Neme R."/>
            <person name="Noguchi H."/>
            <person name="Minakuchi Y."/>
            <person name="Suzuki M."/>
            <person name="Kawai-Toyooka H."/>
            <person name="Smith D.R."/>
            <person name="Sparks H."/>
            <person name="Anderson J."/>
            <person name="Bakaric R."/>
            <person name="Luria V."/>
            <person name="Karger A."/>
            <person name="Kirschner M.W."/>
            <person name="Durand P.M."/>
            <person name="Michod R.E."/>
            <person name="Nozaki H."/>
            <person name="Olson B.J."/>
        </authorList>
    </citation>
    <scope>NUCLEOTIDE SEQUENCE [LARGE SCALE GENOMIC DNA]</scope>
    <source>
        <strain evidence="3">NIES-2863</strain>
    </source>
</reference>
<feature type="region of interest" description="Disordered" evidence="1">
    <location>
        <begin position="312"/>
        <end position="347"/>
    </location>
</feature>
<proteinExistence type="predicted"/>
<feature type="compositionally biased region" description="Low complexity" evidence="1">
    <location>
        <begin position="337"/>
        <end position="347"/>
    </location>
</feature>
<feature type="region of interest" description="Disordered" evidence="1">
    <location>
        <begin position="386"/>
        <end position="572"/>
    </location>
</feature>
<feature type="region of interest" description="Disordered" evidence="1">
    <location>
        <begin position="128"/>
        <end position="151"/>
    </location>
</feature>
<organism evidence="2 3">
    <name type="scientific">Gonium pectorale</name>
    <name type="common">Green alga</name>
    <dbReference type="NCBI Taxonomy" id="33097"/>
    <lineage>
        <taxon>Eukaryota</taxon>
        <taxon>Viridiplantae</taxon>
        <taxon>Chlorophyta</taxon>
        <taxon>core chlorophytes</taxon>
        <taxon>Chlorophyceae</taxon>
        <taxon>CS clade</taxon>
        <taxon>Chlamydomonadales</taxon>
        <taxon>Volvocaceae</taxon>
        <taxon>Gonium</taxon>
    </lineage>
</organism>
<evidence type="ECO:0008006" key="4">
    <source>
        <dbReference type="Google" id="ProtNLM"/>
    </source>
</evidence>
<dbReference type="InterPro" id="IPR010736">
    <property type="entry name" value="SHIPPO-rpt"/>
</dbReference>